<dbReference type="AlphaFoldDB" id="A0A5B7EAM1"/>
<sequence>MGSREGQLPQPCFREIGASGLLLNVGGALDYCRPACNAWSTLNFLQVVSKGDLCGTINCFSVVAREAGGWAGVARGAEKNQPTTEAENQPLSEPHEQKTDERRAMDHSHVSGKKERMSDVSASAVPVGEGGGSGSDVFSGALMPSGPSSVVK</sequence>
<organism evidence="2 3">
    <name type="scientific">Portunus trituberculatus</name>
    <name type="common">Swimming crab</name>
    <name type="synonym">Neptunus trituberculatus</name>
    <dbReference type="NCBI Taxonomy" id="210409"/>
    <lineage>
        <taxon>Eukaryota</taxon>
        <taxon>Metazoa</taxon>
        <taxon>Ecdysozoa</taxon>
        <taxon>Arthropoda</taxon>
        <taxon>Crustacea</taxon>
        <taxon>Multicrustacea</taxon>
        <taxon>Malacostraca</taxon>
        <taxon>Eumalacostraca</taxon>
        <taxon>Eucarida</taxon>
        <taxon>Decapoda</taxon>
        <taxon>Pleocyemata</taxon>
        <taxon>Brachyura</taxon>
        <taxon>Eubrachyura</taxon>
        <taxon>Portunoidea</taxon>
        <taxon>Portunidae</taxon>
        <taxon>Portuninae</taxon>
        <taxon>Portunus</taxon>
    </lineage>
</organism>
<evidence type="ECO:0000313" key="3">
    <source>
        <dbReference type="Proteomes" id="UP000324222"/>
    </source>
</evidence>
<name>A0A5B7EAM1_PORTR</name>
<reference evidence="2 3" key="1">
    <citation type="submission" date="2019-05" db="EMBL/GenBank/DDBJ databases">
        <title>Another draft genome of Portunus trituberculatus and its Hox gene families provides insights of decapod evolution.</title>
        <authorList>
            <person name="Jeong J.-H."/>
            <person name="Song I."/>
            <person name="Kim S."/>
            <person name="Choi T."/>
            <person name="Kim D."/>
            <person name="Ryu S."/>
            <person name="Kim W."/>
        </authorList>
    </citation>
    <scope>NUCLEOTIDE SEQUENCE [LARGE SCALE GENOMIC DNA]</scope>
    <source>
        <tissue evidence="2">Muscle</tissue>
    </source>
</reference>
<gene>
    <name evidence="2" type="ORF">E2C01_023680</name>
</gene>
<dbReference type="EMBL" id="VSRR010002250">
    <property type="protein sequence ID" value="MPC30417.1"/>
    <property type="molecule type" value="Genomic_DNA"/>
</dbReference>
<protein>
    <submittedName>
        <fullName evidence="2">Uncharacterized protein</fullName>
    </submittedName>
</protein>
<dbReference type="Proteomes" id="UP000324222">
    <property type="component" value="Unassembled WGS sequence"/>
</dbReference>
<feature type="compositionally biased region" description="Basic and acidic residues" evidence="1">
    <location>
        <begin position="93"/>
        <end position="118"/>
    </location>
</feature>
<keyword evidence="3" id="KW-1185">Reference proteome</keyword>
<evidence type="ECO:0000256" key="1">
    <source>
        <dbReference type="SAM" id="MobiDB-lite"/>
    </source>
</evidence>
<comment type="caution">
    <text evidence="2">The sequence shown here is derived from an EMBL/GenBank/DDBJ whole genome shotgun (WGS) entry which is preliminary data.</text>
</comment>
<feature type="region of interest" description="Disordered" evidence="1">
    <location>
        <begin position="74"/>
        <end position="152"/>
    </location>
</feature>
<accession>A0A5B7EAM1</accession>
<evidence type="ECO:0000313" key="2">
    <source>
        <dbReference type="EMBL" id="MPC30417.1"/>
    </source>
</evidence>
<proteinExistence type="predicted"/>
<feature type="compositionally biased region" description="Polar residues" evidence="1">
    <location>
        <begin position="80"/>
        <end position="91"/>
    </location>
</feature>